<feature type="domain" description="HTH marR-type" evidence="1">
    <location>
        <begin position="10"/>
        <end position="122"/>
    </location>
</feature>
<dbReference type="Proteomes" id="UP001595816">
    <property type="component" value="Unassembled WGS sequence"/>
</dbReference>
<evidence type="ECO:0000313" key="3">
    <source>
        <dbReference type="Proteomes" id="UP001595816"/>
    </source>
</evidence>
<gene>
    <name evidence="2" type="ORF">ACFOZ4_15680</name>
</gene>
<dbReference type="InterPro" id="IPR036388">
    <property type="entry name" value="WH-like_DNA-bd_sf"/>
</dbReference>
<keyword evidence="3" id="KW-1185">Reference proteome</keyword>
<proteinExistence type="predicted"/>
<dbReference type="SMART" id="SM00347">
    <property type="entry name" value="HTH_MARR"/>
    <property type="match status" value="1"/>
</dbReference>
<dbReference type="InterPro" id="IPR036390">
    <property type="entry name" value="WH_DNA-bd_sf"/>
</dbReference>
<dbReference type="InterPro" id="IPR039422">
    <property type="entry name" value="MarR/SlyA-like"/>
</dbReference>
<dbReference type="Pfam" id="PF09339">
    <property type="entry name" value="HTH_IclR"/>
    <property type="match status" value="1"/>
</dbReference>
<dbReference type="Gene3D" id="1.10.10.10">
    <property type="entry name" value="Winged helix-like DNA-binding domain superfamily/Winged helix DNA-binding domain"/>
    <property type="match status" value="1"/>
</dbReference>
<accession>A0ABV8LNZ1</accession>
<sequence length="122" mass="13491">MADDNRAQTWRELARTYTRVSAALESALQQSHAVSANDFEILSALTSTDGGYLRMQRLADATGLPLSTTSRLVSRLETVGLLARYVCPDDRRGVFTQITPDGRRMQKAAARTFGRTLDQELA</sequence>
<dbReference type="PROSITE" id="PS50995">
    <property type="entry name" value="HTH_MARR_2"/>
    <property type="match status" value="1"/>
</dbReference>
<dbReference type="RefSeq" id="WP_253749924.1">
    <property type="nucleotide sequence ID" value="NZ_JAMZDZ010000001.1"/>
</dbReference>
<dbReference type="PANTHER" id="PTHR33164:SF99">
    <property type="entry name" value="MARR FAMILY REGULATORY PROTEIN"/>
    <property type="match status" value="1"/>
</dbReference>
<dbReference type="SUPFAM" id="SSF46785">
    <property type="entry name" value="Winged helix' DNA-binding domain"/>
    <property type="match status" value="1"/>
</dbReference>
<dbReference type="InterPro" id="IPR000835">
    <property type="entry name" value="HTH_MarR-typ"/>
</dbReference>
<dbReference type="PANTHER" id="PTHR33164">
    <property type="entry name" value="TRANSCRIPTIONAL REGULATOR, MARR FAMILY"/>
    <property type="match status" value="1"/>
</dbReference>
<dbReference type="EMBL" id="JBHSAY010000008">
    <property type="protein sequence ID" value="MFC4132050.1"/>
    <property type="molecule type" value="Genomic_DNA"/>
</dbReference>
<reference evidence="3" key="1">
    <citation type="journal article" date="2019" name="Int. J. Syst. Evol. Microbiol.">
        <title>The Global Catalogue of Microorganisms (GCM) 10K type strain sequencing project: providing services to taxonomists for standard genome sequencing and annotation.</title>
        <authorList>
            <consortium name="The Broad Institute Genomics Platform"/>
            <consortium name="The Broad Institute Genome Sequencing Center for Infectious Disease"/>
            <person name="Wu L."/>
            <person name="Ma J."/>
        </authorList>
    </citation>
    <scope>NUCLEOTIDE SEQUENCE [LARGE SCALE GENOMIC DNA]</scope>
    <source>
        <strain evidence="3">CGMCC 4.7289</strain>
    </source>
</reference>
<name>A0ABV8LNZ1_9ACTN</name>
<evidence type="ECO:0000313" key="2">
    <source>
        <dbReference type="EMBL" id="MFC4132050.1"/>
    </source>
</evidence>
<comment type="caution">
    <text evidence="2">The sequence shown here is derived from an EMBL/GenBank/DDBJ whole genome shotgun (WGS) entry which is preliminary data.</text>
</comment>
<organism evidence="2 3">
    <name type="scientific">Hamadaea flava</name>
    <dbReference type="NCBI Taxonomy" id="1742688"/>
    <lineage>
        <taxon>Bacteria</taxon>
        <taxon>Bacillati</taxon>
        <taxon>Actinomycetota</taxon>
        <taxon>Actinomycetes</taxon>
        <taxon>Micromonosporales</taxon>
        <taxon>Micromonosporaceae</taxon>
        <taxon>Hamadaea</taxon>
    </lineage>
</organism>
<protein>
    <submittedName>
        <fullName evidence="2">MarR family winged helix-turn-helix transcriptional regulator</fullName>
    </submittedName>
</protein>
<evidence type="ECO:0000259" key="1">
    <source>
        <dbReference type="PROSITE" id="PS50995"/>
    </source>
</evidence>
<dbReference type="InterPro" id="IPR005471">
    <property type="entry name" value="Tscrpt_reg_IclR_N"/>
</dbReference>